<gene>
    <name evidence="1" type="ORF">Tsubulata_013119</name>
</gene>
<dbReference type="PANTHER" id="PTHR37734">
    <property type="entry name" value="LARGE RIBOSOMAL RNA SUBUNIT ACCUMULATION PROTEIN YCED HOMOLOG 2, CHLOROPLASTIC"/>
    <property type="match status" value="1"/>
</dbReference>
<dbReference type="PANTHER" id="PTHR37734:SF1">
    <property type="entry name" value="LARGE RIBOSOMAL RNA SUBUNIT ACCUMULATION PROTEIN YCED HOMOLOG 2, CHLOROPLASTIC"/>
    <property type="match status" value="1"/>
</dbReference>
<evidence type="ECO:0000313" key="2">
    <source>
        <dbReference type="Proteomes" id="UP001141552"/>
    </source>
</evidence>
<accession>A0A9Q0J6H4</accession>
<dbReference type="OrthoDB" id="1912778at2759"/>
<reference evidence="1" key="1">
    <citation type="submission" date="2022-02" db="EMBL/GenBank/DDBJ databases">
        <authorList>
            <person name="Henning P.M."/>
            <person name="McCubbin A.G."/>
            <person name="Shore J.S."/>
        </authorList>
    </citation>
    <scope>NUCLEOTIDE SEQUENCE</scope>
    <source>
        <strain evidence="1">F60SS</strain>
        <tissue evidence="1">Leaves</tissue>
    </source>
</reference>
<name>A0A9Q0J6H4_9ROSI</name>
<reference evidence="1" key="2">
    <citation type="journal article" date="2023" name="Plants (Basel)">
        <title>Annotation of the Turnera subulata (Passifloraceae) Draft Genome Reveals the S-Locus Evolved after the Divergence of Turneroideae from Passifloroideae in a Stepwise Manner.</title>
        <authorList>
            <person name="Henning P.M."/>
            <person name="Roalson E.H."/>
            <person name="Mir W."/>
            <person name="McCubbin A.G."/>
            <person name="Shore J.S."/>
        </authorList>
    </citation>
    <scope>NUCLEOTIDE SEQUENCE</scope>
    <source>
        <strain evidence="1">F60SS</strain>
    </source>
</reference>
<comment type="caution">
    <text evidence="1">The sequence shown here is derived from an EMBL/GenBank/DDBJ whole genome shotgun (WGS) entry which is preliminary data.</text>
</comment>
<sequence length="144" mass="16153">MLRARVFAGTIMSESGHLLSAQTSKVIPSSYPSKTGRNKLRFQPCKIIAASKKKTDLDLSLVREKKSRNPRQLIRLPMSDGNWSGNLTCEYQFSFRELQLEDLVADDGQEETQHAIFGFSVEGKINTTFNGICSNCSSPYCREV</sequence>
<organism evidence="1 2">
    <name type="scientific">Turnera subulata</name>
    <dbReference type="NCBI Taxonomy" id="218843"/>
    <lineage>
        <taxon>Eukaryota</taxon>
        <taxon>Viridiplantae</taxon>
        <taxon>Streptophyta</taxon>
        <taxon>Embryophyta</taxon>
        <taxon>Tracheophyta</taxon>
        <taxon>Spermatophyta</taxon>
        <taxon>Magnoliopsida</taxon>
        <taxon>eudicotyledons</taxon>
        <taxon>Gunneridae</taxon>
        <taxon>Pentapetalae</taxon>
        <taxon>rosids</taxon>
        <taxon>fabids</taxon>
        <taxon>Malpighiales</taxon>
        <taxon>Passifloraceae</taxon>
        <taxon>Turnera</taxon>
    </lineage>
</organism>
<dbReference type="Proteomes" id="UP001141552">
    <property type="component" value="Unassembled WGS sequence"/>
</dbReference>
<dbReference type="AlphaFoldDB" id="A0A9Q0J6H4"/>
<proteinExistence type="predicted"/>
<keyword evidence="2" id="KW-1185">Reference proteome</keyword>
<dbReference type="InterPro" id="IPR044985">
    <property type="entry name" value="YceD_plant"/>
</dbReference>
<protein>
    <submittedName>
        <fullName evidence="1">Uncharacterized protein</fullName>
    </submittedName>
</protein>
<dbReference type="EMBL" id="JAKUCV010005784">
    <property type="protein sequence ID" value="KAJ4829862.1"/>
    <property type="molecule type" value="Genomic_DNA"/>
</dbReference>
<evidence type="ECO:0000313" key="1">
    <source>
        <dbReference type="EMBL" id="KAJ4829862.1"/>
    </source>
</evidence>